<sequence>MLISFIYILKLLPEGESLPLSLDSLQRVLVDKHISRFTLIVNLFL</sequence>
<dbReference type="KEGG" id="mya:MORIYA_0644"/>
<dbReference type="AlphaFoldDB" id="A0A330LL40"/>
<organism evidence="1 2">
    <name type="scientific">Moritella yayanosii</name>
    <dbReference type="NCBI Taxonomy" id="69539"/>
    <lineage>
        <taxon>Bacteria</taxon>
        <taxon>Pseudomonadati</taxon>
        <taxon>Pseudomonadota</taxon>
        <taxon>Gammaproteobacteria</taxon>
        <taxon>Alteromonadales</taxon>
        <taxon>Moritellaceae</taxon>
        <taxon>Moritella</taxon>
    </lineage>
</organism>
<dbReference type="EMBL" id="LS483250">
    <property type="protein sequence ID" value="SQD77122.1"/>
    <property type="molecule type" value="Genomic_DNA"/>
</dbReference>
<proteinExistence type="predicted"/>
<accession>A0A330LL40</accession>
<evidence type="ECO:0000313" key="1">
    <source>
        <dbReference type="EMBL" id="SQD77122.1"/>
    </source>
</evidence>
<protein>
    <submittedName>
        <fullName evidence="1">Uncharacterized protein</fullName>
    </submittedName>
</protein>
<evidence type="ECO:0000313" key="2">
    <source>
        <dbReference type="Proteomes" id="UP000250163"/>
    </source>
</evidence>
<dbReference type="Proteomes" id="UP000250163">
    <property type="component" value="Chromosome MORIYA"/>
</dbReference>
<gene>
    <name evidence="1" type="ORF">MORIYA_0644</name>
</gene>
<keyword evidence="2" id="KW-1185">Reference proteome</keyword>
<name>A0A330LL40_9GAMM</name>
<reference evidence="2" key="1">
    <citation type="submission" date="2018-05" db="EMBL/GenBank/DDBJ databases">
        <authorList>
            <person name="Cea G.-C."/>
            <person name="William W."/>
        </authorList>
    </citation>
    <scope>NUCLEOTIDE SEQUENCE [LARGE SCALE GENOMIC DNA]</scope>
    <source>
        <strain evidence="2">DB21MT 5</strain>
    </source>
</reference>